<accession>K1QXC3</accession>
<dbReference type="InterPro" id="IPR002401">
    <property type="entry name" value="Cyt_P450_E_grp-I"/>
</dbReference>
<comment type="similarity">
    <text evidence="1">Belongs to the cytochrome P450 family.</text>
</comment>
<dbReference type="Gene3D" id="1.10.630.10">
    <property type="entry name" value="Cytochrome P450"/>
    <property type="match status" value="3"/>
</dbReference>
<dbReference type="HOGENOM" id="CLU_311517_0_0_1"/>
<evidence type="ECO:0000256" key="5">
    <source>
        <dbReference type="ARBA" id="ARBA00023004"/>
    </source>
</evidence>
<dbReference type="InterPro" id="IPR001128">
    <property type="entry name" value="Cyt_P450"/>
</dbReference>
<name>K1QXC3_MAGGI</name>
<proteinExistence type="inferred from homology"/>
<dbReference type="GO" id="GO:0005506">
    <property type="term" value="F:iron ion binding"/>
    <property type="evidence" value="ECO:0007669"/>
    <property type="project" value="InterPro"/>
</dbReference>
<evidence type="ECO:0000256" key="4">
    <source>
        <dbReference type="ARBA" id="ARBA00023002"/>
    </source>
</evidence>
<evidence type="ECO:0000313" key="7">
    <source>
        <dbReference type="EMBL" id="EKC33570.1"/>
    </source>
</evidence>
<dbReference type="EMBL" id="JH817251">
    <property type="protein sequence ID" value="EKC33570.1"/>
    <property type="molecule type" value="Genomic_DNA"/>
</dbReference>
<organism evidence="7">
    <name type="scientific">Magallana gigas</name>
    <name type="common">Pacific oyster</name>
    <name type="synonym">Crassostrea gigas</name>
    <dbReference type="NCBI Taxonomy" id="29159"/>
    <lineage>
        <taxon>Eukaryota</taxon>
        <taxon>Metazoa</taxon>
        <taxon>Spiralia</taxon>
        <taxon>Lophotrochozoa</taxon>
        <taxon>Mollusca</taxon>
        <taxon>Bivalvia</taxon>
        <taxon>Autobranchia</taxon>
        <taxon>Pteriomorphia</taxon>
        <taxon>Ostreida</taxon>
        <taxon>Ostreoidea</taxon>
        <taxon>Ostreidae</taxon>
        <taxon>Magallana</taxon>
    </lineage>
</organism>
<dbReference type="PRINTS" id="PR00385">
    <property type="entry name" value="P450"/>
</dbReference>
<dbReference type="InParanoid" id="K1QXC3"/>
<keyword evidence="4" id="KW-0560">Oxidoreductase</keyword>
<reference evidence="7" key="1">
    <citation type="journal article" date="2012" name="Nature">
        <title>The oyster genome reveals stress adaptation and complexity of shell formation.</title>
        <authorList>
            <person name="Zhang G."/>
            <person name="Fang X."/>
            <person name="Guo X."/>
            <person name="Li L."/>
            <person name="Luo R."/>
            <person name="Xu F."/>
            <person name="Yang P."/>
            <person name="Zhang L."/>
            <person name="Wang X."/>
            <person name="Qi H."/>
            <person name="Xiong Z."/>
            <person name="Que H."/>
            <person name="Xie Y."/>
            <person name="Holland P.W."/>
            <person name="Paps J."/>
            <person name="Zhu Y."/>
            <person name="Wu F."/>
            <person name="Chen Y."/>
            <person name="Wang J."/>
            <person name="Peng C."/>
            <person name="Meng J."/>
            <person name="Yang L."/>
            <person name="Liu J."/>
            <person name="Wen B."/>
            <person name="Zhang N."/>
            <person name="Huang Z."/>
            <person name="Zhu Q."/>
            <person name="Feng Y."/>
            <person name="Mount A."/>
            <person name="Hedgecock D."/>
            <person name="Xu Z."/>
            <person name="Liu Y."/>
            <person name="Domazet-Loso T."/>
            <person name="Du Y."/>
            <person name="Sun X."/>
            <person name="Zhang S."/>
            <person name="Liu B."/>
            <person name="Cheng P."/>
            <person name="Jiang X."/>
            <person name="Li J."/>
            <person name="Fan D."/>
            <person name="Wang W."/>
            <person name="Fu W."/>
            <person name="Wang T."/>
            <person name="Wang B."/>
            <person name="Zhang J."/>
            <person name="Peng Z."/>
            <person name="Li Y."/>
            <person name="Li N."/>
            <person name="Wang J."/>
            <person name="Chen M."/>
            <person name="He Y."/>
            <person name="Tan F."/>
            <person name="Song X."/>
            <person name="Zheng Q."/>
            <person name="Huang R."/>
            <person name="Yang H."/>
            <person name="Du X."/>
            <person name="Chen L."/>
            <person name="Yang M."/>
            <person name="Gaffney P.M."/>
            <person name="Wang S."/>
            <person name="Luo L."/>
            <person name="She Z."/>
            <person name="Ming Y."/>
            <person name="Huang W."/>
            <person name="Zhang S."/>
            <person name="Huang B."/>
            <person name="Zhang Y."/>
            <person name="Qu T."/>
            <person name="Ni P."/>
            <person name="Miao G."/>
            <person name="Wang J."/>
            <person name="Wang Q."/>
            <person name="Steinberg C.E."/>
            <person name="Wang H."/>
            <person name="Li N."/>
            <person name="Qian L."/>
            <person name="Zhang G."/>
            <person name="Li Y."/>
            <person name="Yang H."/>
            <person name="Liu X."/>
            <person name="Wang J."/>
            <person name="Yin Y."/>
            <person name="Wang J."/>
        </authorList>
    </citation>
    <scope>NUCLEOTIDE SEQUENCE [LARGE SCALE GENOMIC DNA]</scope>
    <source>
        <strain evidence="7">05x7-T-G4-1.051#20</strain>
    </source>
</reference>
<dbReference type="AlphaFoldDB" id="K1QXC3"/>
<dbReference type="SUPFAM" id="SSF48264">
    <property type="entry name" value="Cytochrome P450"/>
    <property type="match status" value="2"/>
</dbReference>
<keyword evidence="6" id="KW-0503">Monooxygenase</keyword>
<dbReference type="InterPro" id="IPR017972">
    <property type="entry name" value="Cyt_P450_CS"/>
</dbReference>
<dbReference type="GO" id="GO:0004508">
    <property type="term" value="F:steroid 17-alpha-monooxygenase activity"/>
    <property type="evidence" value="ECO:0007669"/>
    <property type="project" value="TreeGrafter"/>
</dbReference>
<keyword evidence="2" id="KW-0349">Heme</keyword>
<dbReference type="GO" id="GO:0020037">
    <property type="term" value="F:heme binding"/>
    <property type="evidence" value="ECO:0007669"/>
    <property type="project" value="InterPro"/>
</dbReference>
<keyword evidence="3" id="KW-0479">Metal-binding</keyword>
<dbReference type="PANTHER" id="PTHR24289:SF1">
    <property type="entry name" value="STEROID 17-ALPHA-HYDROXYLASE_17,20 LYASE"/>
    <property type="match status" value="1"/>
</dbReference>
<keyword evidence="5" id="KW-0408">Iron</keyword>
<dbReference type="PRINTS" id="PR00463">
    <property type="entry name" value="EP450I"/>
</dbReference>
<sequence>MGSYLYLGFLDTITAKAMTRQSYKVNNVDQTFVNLVVRHLRGNKQYDSILKQITPYADKPLSVQYNLATGYNTPKNAKKMGPYLFLGFLDKITAKSKTRQGYKVNNVDQTFINCDANPNSYLTFYFNPQNKPPVGYYKRCCYTPLMKSWLDAGVQVDPARHLPKSYFMQFEMHFGGCGGYAINGYSTLANIQGAALGMRFDISKLHEKLYEWTQQYGDVFQFQMLGKKFICINSVDVLRETFFKEPCATISAARPPTFVGKYVIRNYTDVIFSSPSPPWTKRRKLVHRLLHTYGEGISSLENQVLQNLLYFKGKVNDTNSANVNPFEIVDEFILSTIETLFIGRRFGREGPLQPLMKIEEELGNRLSSPGTDAVYSAAPFLRFLPLPMSLIFHEVKSVHQRILETLETLSKEDCEEKGIYHTLKEATEEKDENGEPCINEDNIYGILFNLAGAGYLTTRGTLLSVIQILAKRPGLQKLLQKEVDEVIGRDRNPRLSDRSKCPLLEAVVMETLRYISHVPVFVLHSTSQSTTIGGYNVEKDTVIVPNSWTMHHSEKHWDEPFRFKPERFLDRDGMLLPATNPVRKSMLEYVLCVAVLIACIFITLQSYTGAKDRPPGPKGYPFLGVVFEVDPPTLYKKLYEWTKQYGDVFQFQMLGKTFENVRKTISNNVNPFEFVDDFLLSSIEVLYIGRRFGKEGPLQSLIKLEQDIGNRLANPGTDTVFSALPFLRQKRTSANFGHSGDIIAYLTTRGTLLSVIQLLAKRPQLQKSLQREVDEVIGRDREPRFSDRKKCPLMEAVVTETLRYIAHSPVYVLHSTSQPTKIGGYSVEKDTVIIPNSWTMHHSEKYWDDPFSFKPERFLDEDGQLLPATDPVRKRFAAFGLGRRSCIGEVFAKSRIFLFLSSLLQMVTIAEPEGIPLLDLDPRNMVPGIVLQPQEYEVRFLLR</sequence>
<evidence type="ECO:0000256" key="1">
    <source>
        <dbReference type="ARBA" id="ARBA00010617"/>
    </source>
</evidence>
<evidence type="ECO:0000256" key="2">
    <source>
        <dbReference type="ARBA" id="ARBA00022617"/>
    </source>
</evidence>
<protein>
    <submittedName>
        <fullName evidence="7">Cytochrome P450 1A1</fullName>
    </submittedName>
</protein>
<dbReference type="PANTHER" id="PTHR24289">
    <property type="entry name" value="STEROID 17-ALPHA-HYDROXYLASE/17,20 LYASE"/>
    <property type="match status" value="1"/>
</dbReference>
<dbReference type="Pfam" id="PF00067">
    <property type="entry name" value="p450"/>
    <property type="match status" value="2"/>
</dbReference>
<dbReference type="GO" id="GO:0042448">
    <property type="term" value="P:progesterone metabolic process"/>
    <property type="evidence" value="ECO:0007669"/>
    <property type="project" value="TreeGrafter"/>
</dbReference>
<dbReference type="PROSITE" id="PS00086">
    <property type="entry name" value="CYTOCHROME_P450"/>
    <property type="match status" value="1"/>
</dbReference>
<dbReference type="InterPro" id="IPR036396">
    <property type="entry name" value="Cyt_P450_sf"/>
</dbReference>
<dbReference type="GO" id="GO:0042446">
    <property type="term" value="P:hormone biosynthetic process"/>
    <property type="evidence" value="ECO:0007669"/>
    <property type="project" value="TreeGrafter"/>
</dbReference>
<evidence type="ECO:0000256" key="3">
    <source>
        <dbReference type="ARBA" id="ARBA00022723"/>
    </source>
</evidence>
<gene>
    <name evidence="7" type="ORF">CGI_10016639</name>
</gene>
<evidence type="ECO:0000256" key="6">
    <source>
        <dbReference type="ARBA" id="ARBA00023033"/>
    </source>
</evidence>